<dbReference type="GO" id="GO:0006888">
    <property type="term" value="P:endoplasmic reticulum to Golgi vesicle-mediated transport"/>
    <property type="evidence" value="ECO:0007669"/>
    <property type="project" value="UniProtKB-UniRule"/>
</dbReference>
<dbReference type="GO" id="GO:0030008">
    <property type="term" value="C:TRAPP complex"/>
    <property type="evidence" value="ECO:0007669"/>
    <property type="project" value="UniProtKB-UniRule"/>
</dbReference>
<evidence type="ECO:0000256" key="7">
    <source>
        <dbReference type="ARBA" id="ARBA00046052"/>
    </source>
</evidence>
<dbReference type="Pfam" id="PF04099">
    <property type="entry name" value="Sybindin"/>
    <property type="match status" value="1"/>
</dbReference>
<dbReference type="InterPro" id="IPR011012">
    <property type="entry name" value="Longin-like_dom_sf"/>
</dbReference>
<evidence type="ECO:0000256" key="5">
    <source>
        <dbReference type="ARBA" id="ARBA00023034"/>
    </source>
</evidence>
<evidence type="ECO:0000256" key="1">
    <source>
        <dbReference type="ARBA" id="ARBA00004555"/>
    </source>
</evidence>
<evidence type="ECO:0000256" key="8">
    <source>
        <dbReference type="ARBA" id="ARBA00046941"/>
    </source>
</evidence>
<accession>A0A0K8TSD5</accession>
<reference evidence="10" key="1">
    <citation type="journal article" date="2015" name="Insect Biochem. Mol. Biol.">
        <title>An insight into the sialome of the horse fly, Tabanus bromius.</title>
        <authorList>
            <person name="Ribeiro J.M."/>
            <person name="Kazimirova M."/>
            <person name="Takac P."/>
            <person name="Andersen J.F."/>
            <person name="Francischetti I.M."/>
        </authorList>
    </citation>
    <scope>NUCLEOTIDE SEQUENCE</scope>
</reference>
<comment type="subcellular location">
    <subcellularLocation>
        <location evidence="9">Endoplasmic reticulum</location>
    </subcellularLocation>
    <subcellularLocation>
        <location evidence="9">Golgi apparatus</location>
        <location evidence="9">cis-Golgi network</location>
    </subcellularLocation>
    <subcellularLocation>
        <location evidence="1">Golgi apparatus</location>
    </subcellularLocation>
</comment>
<dbReference type="SUPFAM" id="SSF64356">
    <property type="entry name" value="SNARE-like"/>
    <property type="match status" value="1"/>
</dbReference>
<dbReference type="AlphaFoldDB" id="A0A0K8TSD5"/>
<keyword evidence="3 9" id="KW-0256">Endoplasmic reticulum</keyword>
<evidence type="ECO:0000256" key="3">
    <source>
        <dbReference type="ARBA" id="ARBA00022824"/>
    </source>
</evidence>
<comment type="function">
    <text evidence="7">Core component of the TRAPP complexes which has a function of guanine nucleotide exchange factor activity for Rab1 GTPase. Plays a role in vesicular transport from endoplasmic reticulum to Golgi and autophagy. May play a role in dendrite postsynaptic membrane trafficking.</text>
</comment>
<evidence type="ECO:0000256" key="9">
    <source>
        <dbReference type="RuleBase" id="RU366065"/>
    </source>
</evidence>
<keyword evidence="5 9" id="KW-0333">Golgi apparatus</keyword>
<evidence type="ECO:0000256" key="4">
    <source>
        <dbReference type="ARBA" id="ARBA00022892"/>
    </source>
</evidence>
<dbReference type="FunFam" id="3.30.450.70:FF:000009">
    <property type="entry name" value="Trafficking protein particle complex 4"/>
    <property type="match status" value="1"/>
</dbReference>
<evidence type="ECO:0000313" key="10">
    <source>
        <dbReference type="EMBL" id="JAI17267.1"/>
    </source>
</evidence>
<keyword evidence="2 9" id="KW-0813">Transport</keyword>
<evidence type="ECO:0000256" key="2">
    <source>
        <dbReference type="ARBA" id="ARBA00022448"/>
    </source>
</evidence>
<dbReference type="GO" id="GO:0005783">
    <property type="term" value="C:endoplasmic reticulum"/>
    <property type="evidence" value="ECO:0007669"/>
    <property type="project" value="UniProtKB-SubCell"/>
</dbReference>
<dbReference type="PANTHER" id="PTHR23249:SF15">
    <property type="entry name" value="TRAFFICKING PROTEIN PARTICLE COMPLEX SUBUNIT 4"/>
    <property type="match status" value="1"/>
</dbReference>
<dbReference type="CDD" id="cd14856">
    <property type="entry name" value="TRAPPC4_synbindin"/>
    <property type="match status" value="1"/>
</dbReference>
<evidence type="ECO:0000256" key="6">
    <source>
        <dbReference type="ARBA" id="ARBA00038179"/>
    </source>
</evidence>
<comment type="subunit">
    <text evidence="8">Component of the multisubunit TRAPP (transport protein particle) complex, which includes at least TRAPPC2, TRAPPC2L, TRAPPC3, TRAPPC3L, TRAPPC4, TRAPPC5, TRAPPC8, TRAPPC9, TRAPPC10, TRAPPC11 and TRAPPC12. Interacts with SDC2.</text>
</comment>
<dbReference type="InterPro" id="IPR007233">
    <property type="entry name" value="TRAPPC"/>
</dbReference>
<comment type="similarity">
    <text evidence="6">Belongs to the TRAPP small subunits family. TRAPPC4 subfamily.</text>
</comment>
<comment type="subunit">
    <text evidence="9">Part of the multisubunit transport protein particle (TRAPP) complex.</text>
</comment>
<dbReference type="EMBL" id="GDAI01000336">
    <property type="protein sequence ID" value="JAI17267.1"/>
    <property type="molecule type" value="mRNA"/>
</dbReference>
<organism evidence="10">
    <name type="scientific">Tabanus bromius</name>
    <name type="common">Band-eyed brown horse fly</name>
    <dbReference type="NCBI Taxonomy" id="304241"/>
    <lineage>
        <taxon>Eukaryota</taxon>
        <taxon>Metazoa</taxon>
        <taxon>Ecdysozoa</taxon>
        <taxon>Arthropoda</taxon>
        <taxon>Hexapoda</taxon>
        <taxon>Insecta</taxon>
        <taxon>Pterygota</taxon>
        <taxon>Neoptera</taxon>
        <taxon>Endopterygota</taxon>
        <taxon>Diptera</taxon>
        <taxon>Brachycera</taxon>
        <taxon>Tabanomorpha</taxon>
        <taxon>Tabanoidea</taxon>
        <taxon>Tabanidae</taxon>
        <taxon>Tabanus</taxon>
    </lineage>
</organism>
<proteinExistence type="evidence at transcript level"/>
<name>A0A0K8TSD5_TABBR</name>
<protein>
    <recommendedName>
        <fullName evidence="9">Trafficking protein particle complex subunit</fullName>
    </recommendedName>
</protein>
<dbReference type="GO" id="GO:0005794">
    <property type="term" value="C:Golgi apparatus"/>
    <property type="evidence" value="ECO:0007669"/>
    <property type="project" value="UniProtKB-SubCell"/>
</dbReference>
<dbReference type="PANTHER" id="PTHR23249">
    <property type="entry name" value="TRAFFICKING PROTEIN PARTICLE COMPLEX SUBUNIT"/>
    <property type="match status" value="1"/>
</dbReference>
<keyword evidence="4 9" id="KW-0931">ER-Golgi transport</keyword>
<dbReference type="Gene3D" id="3.30.450.70">
    <property type="match status" value="1"/>
</dbReference>
<dbReference type="SMART" id="SM01399">
    <property type="entry name" value="Sybindin"/>
    <property type="match status" value="1"/>
</dbReference>
<sequence>MVIYGVYIISKSGGLIFNHDHNVPRIENEKTFSYPIDLVLDYEPKKVSVAFGQKGGINVGHVLTSINGILVTGNVLEDGRDVKEVIENRDNYPLNLKFSRPKMTTNEKIFLASMFYPLFAIASQLSPEPKSSGIEILEADTFKLHCFQTLTGVKFIIIAEPAQIGMDQLLRKIYELYADYVLKNPFYSLEMPIRCELFDTNLQLLLDQVEKTGLANI</sequence>